<dbReference type="Gene3D" id="3.40.50.300">
    <property type="entry name" value="P-loop containing nucleotide triphosphate hydrolases"/>
    <property type="match status" value="1"/>
</dbReference>
<evidence type="ECO:0000313" key="1">
    <source>
        <dbReference type="EMBL" id="KAJ5365907.1"/>
    </source>
</evidence>
<dbReference type="InterPro" id="IPR027417">
    <property type="entry name" value="P-loop_NTPase"/>
</dbReference>
<keyword evidence="2" id="KW-1185">Reference proteome</keyword>
<protein>
    <submittedName>
        <fullName evidence="1">Uncharacterized protein</fullName>
    </submittedName>
</protein>
<dbReference type="GeneID" id="81465705"/>
<comment type="caution">
    <text evidence="1">The sequence shown here is derived from an EMBL/GenBank/DDBJ whole genome shotgun (WGS) entry which is preliminary data.</text>
</comment>
<organism evidence="1 2">
    <name type="scientific">Penicillium concentricum</name>
    <dbReference type="NCBI Taxonomy" id="293559"/>
    <lineage>
        <taxon>Eukaryota</taxon>
        <taxon>Fungi</taxon>
        <taxon>Dikarya</taxon>
        <taxon>Ascomycota</taxon>
        <taxon>Pezizomycotina</taxon>
        <taxon>Eurotiomycetes</taxon>
        <taxon>Eurotiomycetidae</taxon>
        <taxon>Eurotiales</taxon>
        <taxon>Aspergillaceae</taxon>
        <taxon>Penicillium</taxon>
    </lineage>
</organism>
<dbReference type="EMBL" id="JAPZBT010000003">
    <property type="protein sequence ID" value="KAJ5365907.1"/>
    <property type="molecule type" value="Genomic_DNA"/>
</dbReference>
<dbReference type="Proteomes" id="UP001147752">
    <property type="component" value="Unassembled WGS sequence"/>
</dbReference>
<reference evidence="1" key="2">
    <citation type="journal article" date="2023" name="IMA Fungus">
        <title>Comparative genomic study of the Penicillium genus elucidates a diverse pangenome and 15 lateral gene transfer events.</title>
        <authorList>
            <person name="Petersen C."/>
            <person name="Sorensen T."/>
            <person name="Nielsen M.R."/>
            <person name="Sondergaard T.E."/>
            <person name="Sorensen J.L."/>
            <person name="Fitzpatrick D.A."/>
            <person name="Frisvad J.C."/>
            <person name="Nielsen K.L."/>
        </authorList>
    </citation>
    <scope>NUCLEOTIDE SEQUENCE</scope>
    <source>
        <strain evidence="1">IBT 3081</strain>
    </source>
</reference>
<gene>
    <name evidence="1" type="ORF">N7517_008793</name>
</gene>
<dbReference type="AlphaFoldDB" id="A0A9W9V201"/>
<sequence>MPPNLRSTAIARFNDPRSSTQVLVTTYNCGATGLNMHSQCGGIILDHHSTDLQPLTEARNLSGKDTSLENVGTILLGDINCHPLTCCSSSEATAAT</sequence>
<accession>A0A9W9V201</accession>
<name>A0A9W9V201_9EURO</name>
<dbReference type="RefSeq" id="XP_056577373.1">
    <property type="nucleotide sequence ID" value="XM_056726522.1"/>
</dbReference>
<reference evidence="1" key="1">
    <citation type="submission" date="2022-12" db="EMBL/GenBank/DDBJ databases">
        <authorList>
            <person name="Petersen C."/>
        </authorList>
    </citation>
    <scope>NUCLEOTIDE SEQUENCE</scope>
    <source>
        <strain evidence="1">IBT 3081</strain>
    </source>
</reference>
<proteinExistence type="predicted"/>
<evidence type="ECO:0000313" key="2">
    <source>
        <dbReference type="Proteomes" id="UP001147752"/>
    </source>
</evidence>
<dbReference type="OrthoDB" id="4362643at2759"/>